<protein>
    <submittedName>
        <fullName evidence="4">NAD(P)-binding protein</fullName>
    </submittedName>
</protein>
<comment type="similarity">
    <text evidence="2">Belongs to the NAD(P)-dependent epimerase/dehydratase family. Dihydroflavonol-4-reductase subfamily.</text>
</comment>
<dbReference type="STRING" id="984487.A0A1E4SMF9"/>
<dbReference type="PANTHER" id="PTHR10366">
    <property type="entry name" value="NAD DEPENDENT EPIMERASE/DEHYDRATASE"/>
    <property type="match status" value="1"/>
</dbReference>
<dbReference type="EMBL" id="KV453910">
    <property type="protein sequence ID" value="ODV80675.1"/>
    <property type="molecule type" value="Genomic_DNA"/>
</dbReference>
<dbReference type="AlphaFoldDB" id="A0A1E4SMF9"/>
<dbReference type="GO" id="GO:0016616">
    <property type="term" value="F:oxidoreductase activity, acting on the CH-OH group of donors, NAD or NADP as acceptor"/>
    <property type="evidence" value="ECO:0007669"/>
    <property type="project" value="TreeGrafter"/>
</dbReference>
<dbReference type="GeneID" id="30983659"/>
<name>A0A1E4SMF9_9ASCO</name>
<keyword evidence="5" id="KW-1185">Reference proteome</keyword>
<dbReference type="FunFam" id="3.40.50.720:FF:000191">
    <property type="entry name" value="Methylglyoxal reductase (NADPH-dependent)"/>
    <property type="match status" value="1"/>
</dbReference>
<reference evidence="5" key="1">
    <citation type="submission" date="2016-05" db="EMBL/GenBank/DDBJ databases">
        <title>Comparative genomics of biotechnologically important yeasts.</title>
        <authorList>
            <consortium name="DOE Joint Genome Institute"/>
            <person name="Riley R."/>
            <person name="Haridas S."/>
            <person name="Wolfe K.H."/>
            <person name="Lopes M.R."/>
            <person name="Hittinger C.T."/>
            <person name="Goker M."/>
            <person name="Salamov A."/>
            <person name="Wisecaver J."/>
            <person name="Long T.M."/>
            <person name="Aerts A.L."/>
            <person name="Barry K."/>
            <person name="Choi C."/>
            <person name="Clum A."/>
            <person name="Coughlan A.Y."/>
            <person name="Deshpande S."/>
            <person name="Douglass A.P."/>
            <person name="Hanson S.J."/>
            <person name="Klenk H.-P."/>
            <person name="Labutti K."/>
            <person name="Lapidus A."/>
            <person name="Lindquist E."/>
            <person name="Lipzen A."/>
            <person name="Meier-Kolthoff J.P."/>
            <person name="Ohm R.A."/>
            <person name="Otillar R.P."/>
            <person name="Pangilinan J."/>
            <person name="Peng Y."/>
            <person name="Rokas A."/>
            <person name="Rosa C.A."/>
            <person name="Scheuner C."/>
            <person name="Sibirny A.A."/>
            <person name="Slot J.C."/>
            <person name="Stielow J.B."/>
            <person name="Sun H."/>
            <person name="Kurtzman C.P."/>
            <person name="Blackwell M."/>
            <person name="Grigoriev I.V."/>
            <person name="Jeffries T.W."/>
        </authorList>
    </citation>
    <scope>NUCLEOTIDE SEQUENCE [LARGE SCALE GENOMIC DNA]</scope>
    <source>
        <strain evidence="5">NRRL Y-17324</strain>
    </source>
</reference>
<dbReference type="InterPro" id="IPR050425">
    <property type="entry name" value="NAD(P)_dehydrat-like"/>
</dbReference>
<dbReference type="InterPro" id="IPR001509">
    <property type="entry name" value="Epimerase_deHydtase"/>
</dbReference>
<dbReference type="PANTHER" id="PTHR10366:SF564">
    <property type="entry name" value="STEROL-4-ALPHA-CARBOXYLATE 3-DEHYDROGENASE, DECARBOXYLATING"/>
    <property type="match status" value="1"/>
</dbReference>
<dbReference type="RefSeq" id="XP_020065797.1">
    <property type="nucleotide sequence ID" value="XM_020209523.1"/>
</dbReference>
<accession>A0A1E4SMF9</accession>
<gene>
    <name evidence="4" type="ORF">CANTADRAFT_47913</name>
</gene>
<evidence type="ECO:0000259" key="3">
    <source>
        <dbReference type="Pfam" id="PF01370"/>
    </source>
</evidence>
<sequence length="338" mass="37699">MSTTVFISGATGYIAQHTIKQFLDHGYSVIGSVRSHAKGEKLLKSFDNSRLSYVVVADIQQEGAFDQALKDHPEITGFLHTASPFHFSTDDPEKDLLIPAVKGTTNVLRAIADHGANIKKVLVTSSYAAMMTFGDEMNPSYVRDELSWNDLKWDDAKQNAIAGYVGSKAFAEKAAWEFLEMEKPGFQLATLNPAYVFGPQLFDEEVKGTLNTSAEMINQILKLTSADVVPKESGAFLDVRDVAKAHRVAFEKDEANQHRLLLQNGRFTSHVIRDIIAKRFPQLEGRLPQGAAESLAKILSRYCKLDDSKTRKVLDFDYFTLEQSIYDTVKQIAVANNW</sequence>
<evidence type="ECO:0000313" key="4">
    <source>
        <dbReference type="EMBL" id="ODV80675.1"/>
    </source>
</evidence>
<feature type="domain" description="NAD-dependent epimerase/dehydratase" evidence="3">
    <location>
        <begin position="5"/>
        <end position="257"/>
    </location>
</feature>
<proteinExistence type="inferred from homology"/>
<dbReference type="OrthoDB" id="2735536at2759"/>
<dbReference type="CDD" id="cd05227">
    <property type="entry name" value="AR_SDR_e"/>
    <property type="match status" value="1"/>
</dbReference>
<evidence type="ECO:0000256" key="2">
    <source>
        <dbReference type="ARBA" id="ARBA00023445"/>
    </source>
</evidence>
<evidence type="ECO:0000256" key="1">
    <source>
        <dbReference type="ARBA" id="ARBA00023002"/>
    </source>
</evidence>
<keyword evidence="1" id="KW-0560">Oxidoreductase</keyword>
<dbReference type="Gene3D" id="3.40.50.720">
    <property type="entry name" value="NAD(P)-binding Rossmann-like Domain"/>
    <property type="match status" value="1"/>
</dbReference>
<dbReference type="SUPFAM" id="SSF51735">
    <property type="entry name" value="NAD(P)-binding Rossmann-fold domains"/>
    <property type="match status" value="1"/>
</dbReference>
<organism evidence="4 5">
    <name type="scientific">Suhomyces tanzawaensis NRRL Y-17324</name>
    <dbReference type="NCBI Taxonomy" id="984487"/>
    <lineage>
        <taxon>Eukaryota</taxon>
        <taxon>Fungi</taxon>
        <taxon>Dikarya</taxon>
        <taxon>Ascomycota</taxon>
        <taxon>Saccharomycotina</taxon>
        <taxon>Pichiomycetes</taxon>
        <taxon>Debaryomycetaceae</taxon>
        <taxon>Suhomyces</taxon>
    </lineage>
</organism>
<dbReference type="InterPro" id="IPR036291">
    <property type="entry name" value="NAD(P)-bd_dom_sf"/>
</dbReference>
<dbReference type="Proteomes" id="UP000094285">
    <property type="component" value="Unassembled WGS sequence"/>
</dbReference>
<dbReference type="Pfam" id="PF01370">
    <property type="entry name" value="Epimerase"/>
    <property type="match status" value="1"/>
</dbReference>
<evidence type="ECO:0000313" key="5">
    <source>
        <dbReference type="Proteomes" id="UP000094285"/>
    </source>
</evidence>